<sequence length="81" mass="8865">MHNQNAMRSICGPRADAAPGTAPHLDSKDSLEKVKNWRAPKMPAGDRQTLPTPRNPPCAPRAKVEHVHLQINVLKEAPQAT</sequence>
<evidence type="ECO:0000256" key="1">
    <source>
        <dbReference type="SAM" id="MobiDB-lite"/>
    </source>
</evidence>
<feature type="compositionally biased region" description="Basic and acidic residues" evidence="1">
    <location>
        <begin position="25"/>
        <end position="35"/>
    </location>
</feature>
<evidence type="ECO:0000313" key="2">
    <source>
        <dbReference type="Proteomes" id="UP000887565"/>
    </source>
</evidence>
<reference evidence="3" key="1">
    <citation type="submission" date="2022-11" db="UniProtKB">
        <authorList>
            <consortium name="WormBaseParasite"/>
        </authorList>
    </citation>
    <scope>IDENTIFICATION</scope>
</reference>
<dbReference type="Proteomes" id="UP000887565">
    <property type="component" value="Unplaced"/>
</dbReference>
<accession>A0A915IFJ2</accession>
<organism evidence="2 3">
    <name type="scientific">Romanomermis culicivorax</name>
    <name type="common">Nematode worm</name>
    <dbReference type="NCBI Taxonomy" id="13658"/>
    <lineage>
        <taxon>Eukaryota</taxon>
        <taxon>Metazoa</taxon>
        <taxon>Ecdysozoa</taxon>
        <taxon>Nematoda</taxon>
        <taxon>Enoplea</taxon>
        <taxon>Dorylaimia</taxon>
        <taxon>Mermithida</taxon>
        <taxon>Mermithoidea</taxon>
        <taxon>Mermithidae</taxon>
        <taxon>Romanomermis</taxon>
    </lineage>
</organism>
<name>A0A915IFJ2_ROMCU</name>
<dbReference type="WBParaSite" id="nRc.2.0.1.t12956-RA">
    <property type="protein sequence ID" value="nRc.2.0.1.t12956-RA"/>
    <property type="gene ID" value="nRc.2.0.1.g12956"/>
</dbReference>
<evidence type="ECO:0000313" key="3">
    <source>
        <dbReference type="WBParaSite" id="nRc.2.0.1.t12956-RA"/>
    </source>
</evidence>
<protein>
    <submittedName>
        <fullName evidence="3">Uncharacterized protein</fullName>
    </submittedName>
</protein>
<dbReference type="AlphaFoldDB" id="A0A915IFJ2"/>
<feature type="region of interest" description="Disordered" evidence="1">
    <location>
        <begin position="1"/>
        <end position="61"/>
    </location>
</feature>
<proteinExistence type="predicted"/>
<keyword evidence="2" id="KW-1185">Reference proteome</keyword>